<proteinExistence type="predicted"/>
<reference evidence="2" key="1">
    <citation type="submission" date="2005-09" db="EMBL/GenBank/DDBJ databases">
        <authorList>
            <person name="Mural R.J."/>
            <person name="Li P.W."/>
            <person name="Adams M.D."/>
            <person name="Amanatides P.G."/>
            <person name="Baden-Tillson H."/>
            <person name="Barnstead M."/>
            <person name="Chin S.H."/>
            <person name="Dew I."/>
            <person name="Evans C.A."/>
            <person name="Ferriera S."/>
            <person name="Flanigan M."/>
            <person name="Fosler C."/>
            <person name="Glodek A."/>
            <person name="Gu Z."/>
            <person name="Holt R.A."/>
            <person name="Jennings D."/>
            <person name="Kraft C.L."/>
            <person name="Lu F."/>
            <person name="Nguyen T."/>
            <person name="Nusskern D.R."/>
            <person name="Pfannkoch C.M."/>
            <person name="Sitter C."/>
            <person name="Sutton G.G."/>
            <person name="Venter J.C."/>
            <person name="Wang Z."/>
            <person name="Woodage T."/>
            <person name="Zheng X.H."/>
            <person name="Zhong F."/>
        </authorList>
    </citation>
    <scope>NUCLEOTIDE SEQUENCE [LARGE SCALE GENOMIC DNA]</scope>
    <source>
        <strain>BN</strain>
        <strain evidence="2">Sprague-Dawley</strain>
    </source>
</reference>
<sequence>MSSEVSETSGVVESMSSGGLRAYVPWSLRAHIQMLHYVLGSPTVNCVKGRMHSQMELVDLGSGKSFITGKHPPSCFLACENSHSLILEYFWGEPARTS</sequence>
<evidence type="ECO:0000313" key="2">
    <source>
        <dbReference type="Proteomes" id="UP000234681"/>
    </source>
</evidence>
<organism evidence="1 2">
    <name type="scientific">Rattus norvegicus</name>
    <name type="common">Rat</name>
    <dbReference type="NCBI Taxonomy" id="10116"/>
    <lineage>
        <taxon>Eukaryota</taxon>
        <taxon>Metazoa</taxon>
        <taxon>Chordata</taxon>
        <taxon>Craniata</taxon>
        <taxon>Vertebrata</taxon>
        <taxon>Euteleostomi</taxon>
        <taxon>Mammalia</taxon>
        <taxon>Eutheria</taxon>
        <taxon>Euarchontoglires</taxon>
        <taxon>Glires</taxon>
        <taxon>Rodentia</taxon>
        <taxon>Myomorpha</taxon>
        <taxon>Muroidea</taxon>
        <taxon>Muridae</taxon>
        <taxon>Murinae</taxon>
        <taxon>Rattus</taxon>
    </lineage>
</organism>
<name>A6J7D0_RAT</name>
<evidence type="ECO:0000313" key="1">
    <source>
        <dbReference type="EMBL" id="EDL98280.1"/>
    </source>
</evidence>
<dbReference type="EMBL" id="CH473977">
    <property type="protein sequence ID" value="EDL98280.1"/>
    <property type="molecule type" value="Genomic_DNA"/>
</dbReference>
<gene>
    <name evidence="1" type="ORF">rCG_43904</name>
</gene>
<protein>
    <submittedName>
        <fullName evidence="1">RCG43904</fullName>
    </submittedName>
</protein>
<dbReference type="AlphaFoldDB" id="A6J7D0"/>
<dbReference type="Proteomes" id="UP000234681">
    <property type="component" value="Chromosome 17"/>
</dbReference>
<accession>A6J7D0</accession>